<dbReference type="STRING" id="937777.Deipe_1478"/>
<keyword evidence="2" id="KW-1185">Reference proteome</keyword>
<proteinExistence type="predicted"/>
<evidence type="ECO:0000313" key="2">
    <source>
        <dbReference type="Proteomes" id="UP000010467"/>
    </source>
</evidence>
<gene>
    <name evidence="1" type="ordered locus">Deipe_1478</name>
</gene>
<dbReference type="Proteomes" id="UP000010467">
    <property type="component" value="Chromosome"/>
</dbReference>
<protein>
    <submittedName>
        <fullName evidence="1">Uncharacterized protein</fullName>
    </submittedName>
</protein>
<dbReference type="EMBL" id="CP003382">
    <property type="protein sequence ID" value="AFZ67019.1"/>
    <property type="molecule type" value="Genomic_DNA"/>
</dbReference>
<reference evidence="2" key="1">
    <citation type="submission" date="2012-03" db="EMBL/GenBank/DDBJ databases">
        <title>Complete sequence of chromosome of Deinococcus peraridilitoris DSM 19664.</title>
        <authorList>
            <person name="Lucas S."/>
            <person name="Copeland A."/>
            <person name="Lapidus A."/>
            <person name="Glavina del Rio T."/>
            <person name="Dalin E."/>
            <person name="Tice H."/>
            <person name="Bruce D."/>
            <person name="Goodwin L."/>
            <person name="Pitluck S."/>
            <person name="Peters L."/>
            <person name="Mikhailova N."/>
            <person name="Lu M."/>
            <person name="Kyrpides N."/>
            <person name="Mavromatis K."/>
            <person name="Ivanova N."/>
            <person name="Brettin T."/>
            <person name="Detter J.C."/>
            <person name="Han C."/>
            <person name="Larimer F."/>
            <person name="Land M."/>
            <person name="Hauser L."/>
            <person name="Markowitz V."/>
            <person name="Cheng J.-F."/>
            <person name="Hugenholtz P."/>
            <person name="Woyke T."/>
            <person name="Wu D."/>
            <person name="Pukall R."/>
            <person name="Steenblock K."/>
            <person name="Brambilla E."/>
            <person name="Klenk H.-P."/>
            <person name="Eisen J.A."/>
        </authorList>
    </citation>
    <scope>NUCLEOTIDE SEQUENCE [LARGE SCALE GENOMIC DNA]</scope>
    <source>
        <strain evidence="2">DSM 19664 / LMG 22246 / CIP 109416 / KR-200</strain>
    </source>
</reference>
<evidence type="ECO:0000313" key="1">
    <source>
        <dbReference type="EMBL" id="AFZ67019.1"/>
    </source>
</evidence>
<organism evidence="1 2">
    <name type="scientific">Deinococcus peraridilitoris (strain DSM 19664 / LMG 22246 / CIP 109416 / KR-200)</name>
    <dbReference type="NCBI Taxonomy" id="937777"/>
    <lineage>
        <taxon>Bacteria</taxon>
        <taxon>Thermotogati</taxon>
        <taxon>Deinococcota</taxon>
        <taxon>Deinococci</taxon>
        <taxon>Deinococcales</taxon>
        <taxon>Deinococcaceae</taxon>
        <taxon>Deinococcus</taxon>
    </lineage>
</organism>
<dbReference type="HOGENOM" id="CLU_2715695_0_0_0"/>
<dbReference type="PATRIC" id="fig|937777.3.peg.1483"/>
<sequence length="72" mass="8352">MTALQHHEHDAFDDAPLSAYHTAEFWLDDETLLEMRLDRLVRALLAELYGPRCCDCGKASFVICPDCLERRR</sequence>
<dbReference type="KEGG" id="dpd:Deipe_1478"/>
<dbReference type="AlphaFoldDB" id="L0A0N7"/>
<accession>L0A0N7</accession>
<name>L0A0N7_DEIPD</name>
<dbReference type="RefSeq" id="WP_015235327.1">
    <property type="nucleotide sequence ID" value="NC_019793.1"/>
</dbReference>